<feature type="region of interest" description="Disordered" evidence="1">
    <location>
        <begin position="65"/>
        <end position="106"/>
    </location>
</feature>
<accession>A0A6J7GVC5</accession>
<reference evidence="2" key="1">
    <citation type="submission" date="2020-05" db="EMBL/GenBank/DDBJ databases">
        <authorList>
            <person name="Chiriac C."/>
            <person name="Salcher M."/>
            <person name="Ghai R."/>
            <person name="Kavagutti S V."/>
        </authorList>
    </citation>
    <scope>NUCLEOTIDE SEQUENCE</scope>
</reference>
<feature type="compositionally biased region" description="Low complexity" evidence="1">
    <location>
        <begin position="70"/>
        <end position="95"/>
    </location>
</feature>
<sequence length="106" mass="10761">MRTTGGCQPGSTAKLSIAVSSRTVRSAPARSALLTTNTSATSRMPALAAWMPSPMPGATSTRVVSAREATSSSDWPTPTVSTTTTSQPAPSSTRSACGVAHDSPPR</sequence>
<name>A0A6J7GVC5_9ZZZZ</name>
<organism evidence="2">
    <name type="scientific">freshwater metagenome</name>
    <dbReference type="NCBI Taxonomy" id="449393"/>
    <lineage>
        <taxon>unclassified sequences</taxon>
        <taxon>metagenomes</taxon>
        <taxon>ecological metagenomes</taxon>
    </lineage>
</organism>
<evidence type="ECO:0000313" key="2">
    <source>
        <dbReference type="EMBL" id="CAB4908220.1"/>
    </source>
</evidence>
<evidence type="ECO:0000256" key="1">
    <source>
        <dbReference type="SAM" id="MobiDB-lite"/>
    </source>
</evidence>
<dbReference type="EMBL" id="CAFBMQ010000084">
    <property type="protein sequence ID" value="CAB4908220.1"/>
    <property type="molecule type" value="Genomic_DNA"/>
</dbReference>
<protein>
    <submittedName>
        <fullName evidence="2">Unannotated protein</fullName>
    </submittedName>
</protein>
<gene>
    <name evidence="2" type="ORF">UFOPK3609_00682</name>
</gene>
<dbReference type="AlphaFoldDB" id="A0A6J7GVC5"/>
<proteinExistence type="predicted"/>